<protein>
    <submittedName>
        <fullName evidence="3">Uncharacterized protein</fullName>
    </submittedName>
</protein>
<organism evidence="3 4">
    <name type="scientific">Paramecium octaurelia</name>
    <dbReference type="NCBI Taxonomy" id="43137"/>
    <lineage>
        <taxon>Eukaryota</taxon>
        <taxon>Sar</taxon>
        <taxon>Alveolata</taxon>
        <taxon>Ciliophora</taxon>
        <taxon>Intramacronucleata</taxon>
        <taxon>Oligohymenophorea</taxon>
        <taxon>Peniculida</taxon>
        <taxon>Parameciidae</taxon>
        <taxon>Paramecium</taxon>
    </lineage>
</organism>
<accession>A0A8S1V9I9</accession>
<dbReference type="OrthoDB" id="309779at2759"/>
<feature type="compositionally biased region" description="Basic and acidic residues" evidence="2">
    <location>
        <begin position="110"/>
        <end position="120"/>
    </location>
</feature>
<keyword evidence="4" id="KW-1185">Reference proteome</keyword>
<reference evidence="3" key="1">
    <citation type="submission" date="2021-01" db="EMBL/GenBank/DDBJ databases">
        <authorList>
            <consortium name="Genoscope - CEA"/>
            <person name="William W."/>
        </authorList>
    </citation>
    <scope>NUCLEOTIDE SEQUENCE</scope>
</reference>
<feature type="compositionally biased region" description="Polar residues" evidence="2">
    <location>
        <begin position="256"/>
        <end position="280"/>
    </location>
</feature>
<feature type="coiled-coil region" evidence="1">
    <location>
        <begin position="189"/>
        <end position="216"/>
    </location>
</feature>
<dbReference type="EMBL" id="CAJJDP010000061">
    <property type="protein sequence ID" value="CAD8173544.1"/>
    <property type="molecule type" value="Genomic_DNA"/>
</dbReference>
<proteinExistence type="predicted"/>
<evidence type="ECO:0000256" key="2">
    <source>
        <dbReference type="SAM" id="MobiDB-lite"/>
    </source>
</evidence>
<dbReference type="OMA" id="YESRQTT"/>
<evidence type="ECO:0000313" key="4">
    <source>
        <dbReference type="Proteomes" id="UP000683925"/>
    </source>
</evidence>
<feature type="region of interest" description="Disordered" evidence="2">
    <location>
        <begin position="216"/>
        <end position="295"/>
    </location>
</feature>
<feature type="region of interest" description="Disordered" evidence="2">
    <location>
        <begin position="1"/>
        <end position="49"/>
    </location>
</feature>
<gene>
    <name evidence="3" type="ORF">POCTA_138.1.T0620081</name>
</gene>
<feature type="compositionally biased region" description="Basic and acidic residues" evidence="2">
    <location>
        <begin position="216"/>
        <end position="225"/>
    </location>
</feature>
<dbReference type="Proteomes" id="UP000683925">
    <property type="component" value="Unassembled WGS sequence"/>
</dbReference>
<feature type="compositionally biased region" description="Basic and acidic residues" evidence="2">
    <location>
        <begin position="238"/>
        <end position="255"/>
    </location>
</feature>
<keyword evidence="1" id="KW-0175">Coiled coil</keyword>
<dbReference type="AlphaFoldDB" id="A0A8S1V9I9"/>
<feature type="region of interest" description="Disordered" evidence="2">
    <location>
        <begin position="95"/>
        <end position="120"/>
    </location>
</feature>
<sequence>MSTSPLTRVQSSAFANGSALRVKQKQTQTQCQRDQISPHKSTDENEQSPSKIINIYADSALYNNLITFTTVNQRGTSEEDKTLNTCTYSQMVTDEADRAQRQRQRINQDQIKKTKDKVKDKQNEFYESRQTTIKSAIKKQQIDTSTAQSQLIDLSRSSQNFRRKSIDQPPQPSIKPIKNKPNVQNQQFHLQLQSKKQKLLNDIAKLDKEIVMEQERKPVQIDSKRTKQNRNSMGSKPTYDKRQSTKKVTESEQKIKQTANTNRNMNTSQNFKISPRNSPKSAHPKRPVRSQSQEIRECVDPLKNSREDLNVRLLRMNEKYNFILEQSNKFRTHFQQI</sequence>
<feature type="compositionally biased region" description="Polar residues" evidence="2">
    <location>
        <begin position="1"/>
        <end position="15"/>
    </location>
</feature>
<evidence type="ECO:0000313" key="3">
    <source>
        <dbReference type="EMBL" id="CAD8173544.1"/>
    </source>
</evidence>
<evidence type="ECO:0000256" key="1">
    <source>
        <dbReference type="SAM" id="Coils"/>
    </source>
</evidence>
<comment type="caution">
    <text evidence="3">The sequence shown here is derived from an EMBL/GenBank/DDBJ whole genome shotgun (WGS) entry which is preliminary data.</text>
</comment>
<name>A0A8S1V9I9_PAROT</name>
<feature type="region of interest" description="Disordered" evidence="2">
    <location>
        <begin position="155"/>
        <end position="180"/>
    </location>
</feature>